<evidence type="ECO:0000313" key="3">
    <source>
        <dbReference type="RefSeq" id="XP_033239663.1"/>
    </source>
</evidence>
<proteinExistence type="predicted"/>
<dbReference type="RefSeq" id="XP_033239663.1">
    <property type="nucleotide sequence ID" value="XM_033383772.1"/>
</dbReference>
<evidence type="ECO:0000313" key="2">
    <source>
        <dbReference type="Proteomes" id="UP000001819"/>
    </source>
</evidence>
<sequence length="175" mass="19277">MECSTDELSGSGSGSLIGRCPYRTVRAKGVGGVQQLPMKKAGTKQRLTRQKRDKSMTLAAARSAPTSPVKMTPVPKWDGSCVGSLPARSRRLLCLSRVSLSPRAGHFSSRGPWPLRRIRISVGIWTDLRFIRPAISLYPTFPPPLSGCALVALGLWEPRFLTAFRRLHSSFTDHF</sequence>
<dbReference type="InParanoid" id="A0A6I8W8G0"/>
<reference evidence="3" key="1">
    <citation type="submission" date="2025-08" db="UniProtKB">
        <authorList>
            <consortium name="RefSeq"/>
        </authorList>
    </citation>
    <scope>IDENTIFICATION</scope>
    <source>
        <strain evidence="3">MV-25-SWS-2005</strain>
        <tissue evidence="3">Whole body</tissue>
    </source>
</reference>
<evidence type="ECO:0000256" key="1">
    <source>
        <dbReference type="SAM" id="MobiDB-lite"/>
    </source>
</evidence>
<dbReference type="AlphaFoldDB" id="A0A6I8W8G0"/>
<name>A0A6I8W8G0_DROPS</name>
<protein>
    <submittedName>
        <fullName evidence="3">Uncharacterized protein</fullName>
    </submittedName>
</protein>
<feature type="region of interest" description="Disordered" evidence="1">
    <location>
        <begin position="31"/>
        <end position="72"/>
    </location>
</feature>
<dbReference type="KEGG" id="dpo:117184819"/>
<dbReference type="Proteomes" id="UP000001819">
    <property type="component" value="Chromosome X"/>
</dbReference>
<feature type="compositionally biased region" description="Basic residues" evidence="1">
    <location>
        <begin position="41"/>
        <end position="52"/>
    </location>
</feature>
<accession>A0A6I8W8G0</accession>
<keyword evidence="2" id="KW-1185">Reference proteome</keyword>
<organism evidence="2 3">
    <name type="scientific">Drosophila pseudoobscura pseudoobscura</name>
    <name type="common">Fruit fly</name>
    <dbReference type="NCBI Taxonomy" id="46245"/>
    <lineage>
        <taxon>Eukaryota</taxon>
        <taxon>Metazoa</taxon>
        <taxon>Ecdysozoa</taxon>
        <taxon>Arthropoda</taxon>
        <taxon>Hexapoda</taxon>
        <taxon>Insecta</taxon>
        <taxon>Pterygota</taxon>
        <taxon>Neoptera</taxon>
        <taxon>Endopterygota</taxon>
        <taxon>Diptera</taxon>
        <taxon>Brachycera</taxon>
        <taxon>Muscomorpha</taxon>
        <taxon>Ephydroidea</taxon>
        <taxon>Drosophilidae</taxon>
        <taxon>Drosophila</taxon>
        <taxon>Sophophora</taxon>
    </lineage>
</organism>
<gene>
    <name evidence="3" type="primary">LOC117184819</name>
</gene>